<feature type="compositionally biased region" description="Basic and acidic residues" evidence="1">
    <location>
        <begin position="179"/>
        <end position="189"/>
    </location>
</feature>
<evidence type="ECO:0000256" key="1">
    <source>
        <dbReference type="SAM" id="MobiDB-lite"/>
    </source>
</evidence>
<proteinExistence type="predicted"/>
<feature type="region of interest" description="Disordered" evidence="1">
    <location>
        <begin position="469"/>
        <end position="500"/>
    </location>
</feature>
<dbReference type="Proteomes" id="UP000076532">
    <property type="component" value="Unassembled WGS sequence"/>
</dbReference>
<dbReference type="AlphaFoldDB" id="A0A165ZU87"/>
<name>A0A165ZU87_9AGAM</name>
<gene>
    <name evidence="2" type="ORF">FIBSPDRAFT_899381</name>
</gene>
<feature type="region of interest" description="Disordered" evidence="1">
    <location>
        <begin position="176"/>
        <end position="228"/>
    </location>
</feature>
<evidence type="ECO:0000313" key="2">
    <source>
        <dbReference type="EMBL" id="KZP10934.1"/>
    </source>
</evidence>
<dbReference type="EMBL" id="KV417671">
    <property type="protein sequence ID" value="KZP10934.1"/>
    <property type="molecule type" value="Genomic_DNA"/>
</dbReference>
<sequence length="601" mass="66403">MVGRVSSRVLATEAWKAFARVAEERKAIARQSLAPRVQQIICVQSAFLTCGRYLEEAPKEQFRKCSACGTTNYCLKGIRSNVRKLPGKKMITKRCARLSIHDTPRNEEAAGVASQRVEARPVRGEQARLAEGRVGAEISVPVPPSAPPPGVAGVGAQGVARKACLPIGRLRLLRPALQDGREAPAERRVAPPPAVHPQTPPPPPPLPPRTPPPAPPTRTPLTHLPASDIPLTPYTSQLFEVKDSYTEVTVLFQFSVDVGVQSVQISADDMNRKYKDNSTRTRYRPRRADEPVSTNPRHKLRIYPRSRLLVLDPRRLYRLHIPRTLESLLKHPHTRAFPLEATGYGPVCVESSWPTLAPLILCGFRGTISRAPAIHTVRSFIGRTACVVTLHIRPLFYLLAWLGPQEEDRIRGVYVRLGLILLMLLVLPLREGVATSLVQLRPQAQPDGDVEGQVAHLRNKESTNLRTLRKAAPPRARPTALTQPPPPLRKHRSVPTPKPTLPYSRLLRSDLALTYNLSSSATARHIVAWVKSRGHYTSVGDVQASVSVVGDEYDGLCSAGAGASYREWHKVEVEKGSVLYAEFHRTYQLDVLQSPSSPVQP</sequence>
<organism evidence="2 3">
    <name type="scientific">Athelia psychrophila</name>
    <dbReference type="NCBI Taxonomy" id="1759441"/>
    <lineage>
        <taxon>Eukaryota</taxon>
        <taxon>Fungi</taxon>
        <taxon>Dikarya</taxon>
        <taxon>Basidiomycota</taxon>
        <taxon>Agaricomycotina</taxon>
        <taxon>Agaricomycetes</taxon>
        <taxon>Agaricomycetidae</taxon>
        <taxon>Atheliales</taxon>
        <taxon>Atheliaceae</taxon>
        <taxon>Athelia</taxon>
    </lineage>
</organism>
<protein>
    <submittedName>
        <fullName evidence="2">Uncharacterized protein</fullName>
    </submittedName>
</protein>
<accession>A0A165ZU87</accession>
<evidence type="ECO:0000313" key="3">
    <source>
        <dbReference type="Proteomes" id="UP000076532"/>
    </source>
</evidence>
<keyword evidence="3" id="KW-1185">Reference proteome</keyword>
<reference evidence="2 3" key="1">
    <citation type="journal article" date="2016" name="Mol. Biol. Evol.">
        <title>Comparative Genomics of Early-Diverging Mushroom-Forming Fungi Provides Insights into the Origins of Lignocellulose Decay Capabilities.</title>
        <authorList>
            <person name="Nagy L.G."/>
            <person name="Riley R."/>
            <person name="Tritt A."/>
            <person name="Adam C."/>
            <person name="Daum C."/>
            <person name="Floudas D."/>
            <person name="Sun H."/>
            <person name="Yadav J.S."/>
            <person name="Pangilinan J."/>
            <person name="Larsson K.H."/>
            <person name="Matsuura K."/>
            <person name="Barry K."/>
            <person name="Labutti K."/>
            <person name="Kuo R."/>
            <person name="Ohm R.A."/>
            <person name="Bhattacharya S.S."/>
            <person name="Shirouzu T."/>
            <person name="Yoshinaga Y."/>
            <person name="Martin F.M."/>
            <person name="Grigoriev I.V."/>
            <person name="Hibbett D.S."/>
        </authorList>
    </citation>
    <scope>NUCLEOTIDE SEQUENCE [LARGE SCALE GENOMIC DNA]</scope>
    <source>
        <strain evidence="2 3">CBS 109695</strain>
    </source>
</reference>
<feature type="region of interest" description="Disordered" evidence="1">
    <location>
        <begin position="274"/>
        <end position="294"/>
    </location>
</feature>
<feature type="compositionally biased region" description="Pro residues" evidence="1">
    <location>
        <begin position="190"/>
        <end position="218"/>
    </location>
</feature>
<feature type="compositionally biased region" description="Low complexity" evidence="1">
    <location>
        <begin position="470"/>
        <end position="482"/>
    </location>
</feature>